<evidence type="ECO:0000256" key="3">
    <source>
        <dbReference type="ARBA" id="ARBA00022729"/>
    </source>
</evidence>
<accession>A0A840NWZ6</accession>
<dbReference type="EMBL" id="JACHGN010000003">
    <property type="protein sequence ID" value="MBB5131732.1"/>
    <property type="molecule type" value="Genomic_DNA"/>
</dbReference>
<evidence type="ECO:0000256" key="4">
    <source>
        <dbReference type="SAM" id="SignalP"/>
    </source>
</evidence>
<comment type="caution">
    <text evidence="5">The sequence shown here is derived from an EMBL/GenBank/DDBJ whole genome shotgun (WGS) entry which is preliminary data.</text>
</comment>
<keyword evidence="3 4" id="KW-0732">Signal</keyword>
<dbReference type="GO" id="GO:0042956">
    <property type="term" value="P:maltodextrin transmembrane transport"/>
    <property type="evidence" value="ECO:0007669"/>
    <property type="project" value="TreeGrafter"/>
</dbReference>
<keyword evidence="5" id="KW-0762">Sugar transport</keyword>
<protein>
    <submittedName>
        <fullName evidence="5">Multiple sugar transport system substrate-binding protein</fullName>
    </submittedName>
</protein>
<dbReference type="SUPFAM" id="SSF53850">
    <property type="entry name" value="Periplasmic binding protein-like II"/>
    <property type="match status" value="1"/>
</dbReference>
<proteinExistence type="inferred from homology"/>
<evidence type="ECO:0000313" key="5">
    <source>
        <dbReference type="EMBL" id="MBB5131732.1"/>
    </source>
</evidence>
<reference evidence="5 6" key="1">
    <citation type="submission" date="2020-08" db="EMBL/GenBank/DDBJ databases">
        <title>Genomic Encyclopedia of Type Strains, Phase IV (KMG-IV): sequencing the most valuable type-strain genomes for metagenomic binning, comparative biology and taxonomic classification.</title>
        <authorList>
            <person name="Goeker M."/>
        </authorList>
    </citation>
    <scope>NUCLEOTIDE SEQUENCE [LARGE SCALE GENOMIC DNA]</scope>
    <source>
        <strain evidence="5 6">DSM 45615</strain>
    </source>
</reference>
<dbReference type="Proteomes" id="UP000578449">
    <property type="component" value="Unassembled WGS sequence"/>
</dbReference>
<dbReference type="PROSITE" id="PS51257">
    <property type="entry name" value="PROKAR_LIPOPROTEIN"/>
    <property type="match status" value="1"/>
</dbReference>
<comment type="similarity">
    <text evidence="1">Belongs to the bacterial solute-binding protein 1 family.</text>
</comment>
<dbReference type="PANTHER" id="PTHR30061:SF50">
    <property type="entry name" value="MALTOSE_MALTODEXTRIN-BINDING PERIPLASMIC PROTEIN"/>
    <property type="match status" value="1"/>
</dbReference>
<dbReference type="PANTHER" id="PTHR30061">
    <property type="entry name" value="MALTOSE-BINDING PERIPLASMIC PROTEIN"/>
    <property type="match status" value="1"/>
</dbReference>
<dbReference type="Gene3D" id="3.40.190.10">
    <property type="entry name" value="Periplasmic binding protein-like II"/>
    <property type="match status" value="1"/>
</dbReference>
<dbReference type="GO" id="GO:0055052">
    <property type="term" value="C:ATP-binding cassette (ABC) transporter complex, substrate-binding subunit-containing"/>
    <property type="evidence" value="ECO:0007669"/>
    <property type="project" value="TreeGrafter"/>
</dbReference>
<evidence type="ECO:0000313" key="6">
    <source>
        <dbReference type="Proteomes" id="UP000578449"/>
    </source>
</evidence>
<sequence length="415" mass="44200">MRFGGRSFRRAAALLAAGVLVAGCGGGAGGDASTAEGGKTVSLWHYYGPPDSATGAALVRLVERYEKEHPGVDIQPRHIPFGDFTRTLLQSAAGGDLPDIALINAFHTEAMVEAGVIQELDDRVAAWGKKDGFFPASWRTTQVGGKTYGLPHLADAYAVYYNTKMLDKAGVEPPRTWDEMAEAAKKLATGGRQGLAVSGIEGDEGATGLIIRILAAGGDVADVDSPEANEALTQFKEMVDDGAMSKGMLGWNEEDVKNQFANEQTAMMINSATYVSTLRTEKPDLEWKVALLPEDEQRLTLLGAENLTITAGSRDPDAAWDVMTWMQRPEVLAEYLPDRNKLPARLDVPAGQDETRAVFQEQLKSAWVPEGKLAGAAGEVFTHIQGALQAAVSGSASVADALTQAQQKIDKALAG</sequence>
<keyword evidence="2" id="KW-0813">Transport</keyword>
<evidence type="ECO:0000256" key="2">
    <source>
        <dbReference type="ARBA" id="ARBA00022448"/>
    </source>
</evidence>
<dbReference type="Pfam" id="PF01547">
    <property type="entry name" value="SBP_bac_1"/>
    <property type="match status" value="1"/>
</dbReference>
<feature type="signal peptide" evidence="4">
    <location>
        <begin position="1"/>
        <end position="22"/>
    </location>
</feature>
<keyword evidence="6" id="KW-1185">Reference proteome</keyword>
<name>A0A840NWZ6_9ACTN</name>
<dbReference type="InterPro" id="IPR006059">
    <property type="entry name" value="SBP"/>
</dbReference>
<dbReference type="CDD" id="cd14748">
    <property type="entry name" value="PBP2_UgpB"/>
    <property type="match status" value="1"/>
</dbReference>
<gene>
    <name evidence="5" type="ORF">HNP84_001445</name>
</gene>
<feature type="chain" id="PRO_5038875936" evidence="4">
    <location>
        <begin position="23"/>
        <end position="415"/>
    </location>
</feature>
<dbReference type="GO" id="GO:1901982">
    <property type="term" value="F:maltose binding"/>
    <property type="evidence" value="ECO:0007669"/>
    <property type="project" value="TreeGrafter"/>
</dbReference>
<evidence type="ECO:0000256" key="1">
    <source>
        <dbReference type="ARBA" id="ARBA00008520"/>
    </source>
</evidence>
<dbReference type="AlphaFoldDB" id="A0A840NWZ6"/>
<dbReference type="RefSeq" id="WP_185048580.1">
    <property type="nucleotide sequence ID" value="NZ_BAABIX010000009.1"/>
</dbReference>
<dbReference type="GO" id="GO:0015768">
    <property type="term" value="P:maltose transport"/>
    <property type="evidence" value="ECO:0007669"/>
    <property type="project" value="TreeGrafter"/>
</dbReference>
<organism evidence="5 6">
    <name type="scientific">Thermocatellispora tengchongensis</name>
    <dbReference type="NCBI Taxonomy" id="1073253"/>
    <lineage>
        <taxon>Bacteria</taxon>
        <taxon>Bacillati</taxon>
        <taxon>Actinomycetota</taxon>
        <taxon>Actinomycetes</taxon>
        <taxon>Streptosporangiales</taxon>
        <taxon>Streptosporangiaceae</taxon>
        <taxon>Thermocatellispora</taxon>
    </lineage>
</organism>